<dbReference type="OrthoDB" id="5065148at2759"/>
<gene>
    <name evidence="2" type="ORF">B0J13DRAFT_666611</name>
</gene>
<sequence>MSRYLHLVLFAHLLPAACQMILPKGLPLAMANWKYIATPVNRTNRDFIPSLDNWELGIVKQEGKSEGKAVLINPMMDEGSVFYSDYDNATLWSETFGQIRPLYVAPSKRLTTKNDDNLRHVEFPHEISLTTRFRTRLVRRVPRLYAEGSSRFYVCKRYVHNIEKLQVFHRTTARLPEGCIDITLCPKCIEGADRGERNLGYCCIDVVNGKCINNDGPVREISEGGIGSDRKGPSLNISAIQEDEENENWMYGSIA</sequence>
<name>A0A9P9J620_9HYPO</name>
<accession>A0A9P9J620</accession>
<dbReference type="EMBL" id="JAGMUU010000009">
    <property type="protein sequence ID" value="KAH7145935.1"/>
    <property type="molecule type" value="Genomic_DNA"/>
</dbReference>
<evidence type="ECO:0000313" key="2">
    <source>
        <dbReference type="EMBL" id="KAH7145935.1"/>
    </source>
</evidence>
<proteinExistence type="predicted"/>
<evidence type="ECO:0000256" key="1">
    <source>
        <dbReference type="SAM" id="SignalP"/>
    </source>
</evidence>
<evidence type="ECO:0000313" key="3">
    <source>
        <dbReference type="Proteomes" id="UP000717696"/>
    </source>
</evidence>
<dbReference type="AlphaFoldDB" id="A0A9P9J620"/>
<feature type="chain" id="PRO_5040415721" evidence="1">
    <location>
        <begin position="19"/>
        <end position="255"/>
    </location>
</feature>
<comment type="caution">
    <text evidence="2">The sequence shown here is derived from an EMBL/GenBank/DDBJ whole genome shotgun (WGS) entry which is preliminary data.</text>
</comment>
<organism evidence="2 3">
    <name type="scientific">Dactylonectria estremocensis</name>
    <dbReference type="NCBI Taxonomy" id="1079267"/>
    <lineage>
        <taxon>Eukaryota</taxon>
        <taxon>Fungi</taxon>
        <taxon>Dikarya</taxon>
        <taxon>Ascomycota</taxon>
        <taxon>Pezizomycotina</taxon>
        <taxon>Sordariomycetes</taxon>
        <taxon>Hypocreomycetidae</taxon>
        <taxon>Hypocreales</taxon>
        <taxon>Nectriaceae</taxon>
        <taxon>Dactylonectria</taxon>
    </lineage>
</organism>
<dbReference type="Proteomes" id="UP000717696">
    <property type="component" value="Unassembled WGS sequence"/>
</dbReference>
<reference evidence="2" key="1">
    <citation type="journal article" date="2021" name="Nat. Commun.">
        <title>Genetic determinants of endophytism in the Arabidopsis root mycobiome.</title>
        <authorList>
            <person name="Mesny F."/>
            <person name="Miyauchi S."/>
            <person name="Thiergart T."/>
            <person name="Pickel B."/>
            <person name="Atanasova L."/>
            <person name="Karlsson M."/>
            <person name="Huettel B."/>
            <person name="Barry K.W."/>
            <person name="Haridas S."/>
            <person name="Chen C."/>
            <person name="Bauer D."/>
            <person name="Andreopoulos W."/>
            <person name="Pangilinan J."/>
            <person name="LaButti K."/>
            <person name="Riley R."/>
            <person name="Lipzen A."/>
            <person name="Clum A."/>
            <person name="Drula E."/>
            <person name="Henrissat B."/>
            <person name="Kohler A."/>
            <person name="Grigoriev I.V."/>
            <person name="Martin F.M."/>
            <person name="Hacquard S."/>
        </authorList>
    </citation>
    <scope>NUCLEOTIDE SEQUENCE</scope>
    <source>
        <strain evidence="2">MPI-CAGE-AT-0021</strain>
    </source>
</reference>
<keyword evidence="3" id="KW-1185">Reference proteome</keyword>
<keyword evidence="1" id="KW-0732">Signal</keyword>
<feature type="signal peptide" evidence="1">
    <location>
        <begin position="1"/>
        <end position="18"/>
    </location>
</feature>
<protein>
    <submittedName>
        <fullName evidence="2">Uncharacterized protein</fullName>
    </submittedName>
</protein>